<keyword evidence="3 4" id="KW-0406">Ion transport</keyword>
<comment type="function">
    <text evidence="4">Produces ATP from ADP in the presence of a proton gradient across the membrane.</text>
</comment>
<evidence type="ECO:0000256" key="2">
    <source>
        <dbReference type="ARBA" id="ARBA00022448"/>
    </source>
</evidence>
<evidence type="ECO:0000313" key="6">
    <source>
        <dbReference type="EMBL" id="MBD3325279.1"/>
    </source>
</evidence>
<dbReference type="Gene3D" id="1.20.5.620">
    <property type="entry name" value="F1F0 ATP synthase subunit B, membrane domain"/>
    <property type="match status" value="1"/>
</dbReference>
<keyword evidence="4" id="KW-0066">ATP synthesis</keyword>
<dbReference type="InterPro" id="IPR038495">
    <property type="entry name" value="ATPase_E_C"/>
</dbReference>
<dbReference type="Proteomes" id="UP000649604">
    <property type="component" value="Unassembled WGS sequence"/>
</dbReference>
<evidence type="ECO:0000256" key="4">
    <source>
        <dbReference type="HAMAP-Rule" id="MF_00311"/>
    </source>
</evidence>
<dbReference type="Gene3D" id="3.30.2320.30">
    <property type="entry name" value="ATP synthase, E subunit, C-terminal"/>
    <property type="match status" value="1"/>
</dbReference>
<dbReference type="SUPFAM" id="SSF160527">
    <property type="entry name" value="V-type ATPase subunit E-like"/>
    <property type="match status" value="1"/>
</dbReference>
<organism evidence="6 7">
    <name type="scientific">candidate division KSB3 bacterium</name>
    <dbReference type="NCBI Taxonomy" id="2044937"/>
    <lineage>
        <taxon>Bacteria</taxon>
        <taxon>candidate division KSB3</taxon>
    </lineage>
</organism>
<evidence type="ECO:0000256" key="1">
    <source>
        <dbReference type="ARBA" id="ARBA00005901"/>
    </source>
</evidence>
<dbReference type="Pfam" id="PF01991">
    <property type="entry name" value="vATP-synt_E"/>
    <property type="match status" value="1"/>
</dbReference>
<proteinExistence type="inferred from homology"/>
<name>A0A9D5JW81_9BACT</name>
<dbReference type="HAMAP" id="MF_00311">
    <property type="entry name" value="ATP_synth_E_arch"/>
    <property type="match status" value="1"/>
</dbReference>
<dbReference type="GO" id="GO:0046961">
    <property type="term" value="F:proton-transporting ATPase activity, rotational mechanism"/>
    <property type="evidence" value="ECO:0007669"/>
    <property type="project" value="InterPro"/>
</dbReference>
<comment type="caution">
    <text evidence="6">The sequence shown here is derived from an EMBL/GenBank/DDBJ whole genome shotgun (WGS) entry which is preliminary data.</text>
</comment>
<dbReference type="InterPro" id="IPR002842">
    <property type="entry name" value="ATPase_V1_Esu"/>
</dbReference>
<reference evidence="6" key="1">
    <citation type="submission" date="2019-11" db="EMBL/GenBank/DDBJ databases">
        <title>Microbial mats filling the niche in hypersaline microbial mats.</title>
        <authorList>
            <person name="Wong H.L."/>
            <person name="Macleod F.I."/>
            <person name="White R.A. III"/>
            <person name="Burns B.P."/>
        </authorList>
    </citation>
    <scope>NUCLEOTIDE SEQUENCE</scope>
    <source>
        <strain evidence="6">Rbin_158</strain>
    </source>
</reference>
<keyword evidence="5" id="KW-0175">Coiled coil</keyword>
<keyword evidence="2 4" id="KW-0813">Transport</keyword>
<evidence type="ECO:0000256" key="5">
    <source>
        <dbReference type="SAM" id="Coils"/>
    </source>
</evidence>
<dbReference type="AlphaFoldDB" id="A0A9D5JW81"/>
<dbReference type="GO" id="GO:0033178">
    <property type="term" value="C:proton-transporting two-sector ATPase complex, catalytic domain"/>
    <property type="evidence" value="ECO:0007669"/>
    <property type="project" value="InterPro"/>
</dbReference>
<dbReference type="GO" id="GO:0046933">
    <property type="term" value="F:proton-transporting ATP synthase activity, rotational mechanism"/>
    <property type="evidence" value="ECO:0007669"/>
    <property type="project" value="UniProtKB-UniRule"/>
</dbReference>
<comment type="similarity">
    <text evidence="1 4">Belongs to the V-ATPase E subunit family.</text>
</comment>
<evidence type="ECO:0000313" key="7">
    <source>
        <dbReference type="Proteomes" id="UP000649604"/>
    </source>
</evidence>
<evidence type="ECO:0000256" key="3">
    <source>
        <dbReference type="ARBA" id="ARBA00023065"/>
    </source>
</evidence>
<keyword evidence="4" id="KW-0375">Hydrogen ion transport</keyword>
<sequence length="208" mass="23602">MPQGDAGDFSQAVLEEAKQQAEEIVTLARREAERILDGAREELNEAYRAEQQHAATQKAKTRYRQIVAAAELEAQKQRLLTQERLITKVLDQVQDRLLQVRETPQYPDLLLSLIREGVENVEGDQFEIIVDQADRDLITEALLTKLSTDTGATLTLSDNSQSGITGVIIQRADGRVRYDNSLQGILHRQKDRIRLLIAQELFEESEEH</sequence>
<gene>
    <name evidence="4" type="primary">atpE</name>
    <name evidence="6" type="ORF">GF339_11885</name>
</gene>
<dbReference type="GO" id="GO:0042777">
    <property type="term" value="P:proton motive force-driven plasma membrane ATP synthesis"/>
    <property type="evidence" value="ECO:0007669"/>
    <property type="project" value="UniProtKB-UniRule"/>
</dbReference>
<feature type="coiled-coil region" evidence="5">
    <location>
        <begin position="11"/>
        <end position="60"/>
    </location>
</feature>
<accession>A0A9D5JW81</accession>
<dbReference type="EMBL" id="WJJP01000387">
    <property type="protein sequence ID" value="MBD3325279.1"/>
    <property type="molecule type" value="Genomic_DNA"/>
</dbReference>
<dbReference type="GO" id="GO:0005524">
    <property type="term" value="F:ATP binding"/>
    <property type="evidence" value="ECO:0007669"/>
    <property type="project" value="UniProtKB-UniRule"/>
</dbReference>
<protein>
    <recommendedName>
        <fullName evidence="4">V-type proton ATPase subunit E</fullName>
    </recommendedName>
    <alternativeName>
        <fullName evidence="4">V-ATPase subunit E</fullName>
    </alternativeName>
</protein>